<dbReference type="Proteomes" id="UP000819052">
    <property type="component" value="Unassembled WGS sequence"/>
</dbReference>
<evidence type="ECO:0000256" key="1">
    <source>
        <dbReference type="ARBA" id="ARBA00001946"/>
    </source>
</evidence>
<evidence type="ECO:0000313" key="13">
    <source>
        <dbReference type="Proteomes" id="UP000819052"/>
    </source>
</evidence>
<comment type="similarity">
    <text evidence="11">Belongs to the ApbE family.</text>
</comment>
<dbReference type="RefSeq" id="WP_167076716.1">
    <property type="nucleotide sequence ID" value="NZ_VVIW01000005.1"/>
</dbReference>
<reference evidence="12 13" key="1">
    <citation type="submission" date="2019-09" db="EMBL/GenBank/DDBJ databases">
        <title>Taxonomy of Antarctic Massilia spp.: description of Massilia rubra sp. nov., Massilia aquatica sp. nov., Massilia mucilaginosa sp. nov., Massilia frigida sp. nov. isolated from streams, lakes and regoliths.</title>
        <authorList>
            <person name="Holochova P."/>
            <person name="Sedlacek I."/>
            <person name="Kralova S."/>
            <person name="Maslanova I."/>
            <person name="Busse H.-J."/>
            <person name="Stankova E."/>
            <person name="Vrbovska V."/>
            <person name="Kovarovic V."/>
            <person name="Bartak M."/>
            <person name="Svec P."/>
            <person name="Pantucek R."/>
        </authorList>
    </citation>
    <scope>NUCLEOTIDE SEQUENCE [LARGE SCALE GENOMIC DNA]</scope>
    <source>
        <strain evidence="12 13">CCM 8693</strain>
    </source>
</reference>
<comment type="cofactor">
    <cofactor evidence="1">
        <name>Mg(2+)</name>
        <dbReference type="ChEBI" id="CHEBI:18420"/>
    </cofactor>
</comment>
<sequence length="340" mass="36075">MERRVLVPLAIAPALPPRTSMLHRLGGSTMGTSWSAHVMAPPGAAPTVLEGLQRQLDLVVAQMSHWERDSNLSRFNSAPAGNWHRLPEAFFTVLSYALEVAEASGGAYDPCAGALVNAWGFGARQRYNEVNFYAPLPAATQAIVARADRQRLQLDHASRRALQPGGVQIDLSSVAKGYAVDLLARCLEAQGLFHYLVEIGGELRGAGTKADGQPWWVALEGVPGAAGVGGDGAGPTTVALHGLAVATSGDYRRYFEHGGQRASHTLDPRSGAPIRNHVASVTVLHAECMAADALSTALSVLGPDEGLALAEKQQLAARFLLRHDGGLREVVSTAYEELLQ</sequence>
<comment type="caution">
    <text evidence="12">The sequence shown here is derived from an EMBL/GenBank/DDBJ whole genome shotgun (WGS) entry which is preliminary data.</text>
</comment>
<dbReference type="EC" id="2.7.1.180" evidence="2 11"/>
<proteinExistence type="inferred from homology"/>
<evidence type="ECO:0000256" key="7">
    <source>
        <dbReference type="ARBA" id="ARBA00022827"/>
    </source>
</evidence>
<evidence type="ECO:0000256" key="10">
    <source>
        <dbReference type="ARBA" id="ARBA00048540"/>
    </source>
</evidence>
<dbReference type="GO" id="GO:0016740">
    <property type="term" value="F:transferase activity"/>
    <property type="evidence" value="ECO:0007669"/>
    <property type="project" value="UniProtKB-KW"/>
</dbReference>
<dbReference type="InterPro" id="IPR003374">
    <property type="entry name" value="ApbE-like_sf"/>
</dbReference>
<evidence type="ECO:0000256" key="9">
    <source>
        <dbReference type="ARBA" id="ARBA00031306"/>
    </source>
</evidence>
<gene>
    <name evidence="12" type="ORF">F1609_12265</name>
</gene>
<dbReference type="InterPro" id="IPR024932">
    <property type="entry name" value="ApbE"/>
</dbReference>
<evidence type="ECO:0000256" key="11">
    <source>
        <dbReference type="PIRNR" id="PIRNR006268"/>
    </source>
</evidence>
<evidence type="ECO:0000313" key="12">
    <source>
        <dbReference type="EMBL" id="NHZ40925.1"/>
    </source>
</evidence>
<dbReference type="PANTHER" id="PTHR30040">
    <property type="entry name" value="THIAMINE BIOSYNTHESIS LIPOPROTEIN APBE"/>
    <property type="match status" value="1"/>
</dbReference>
<evidence type="ECO:0000256" key="6">
    <source>
        <dbReference type="ARBA" id="ARBA00022723"/>
    </source>
</evidence>
<keyword evidence="13" id="KW-1185">Reference proteome</keyword>
<keyword evidence="6 11" id="KW-0479">Metal-binding</keyword>
<organism evidence="12 13">
    <name type="scientific">Massilia aquatica</name>
    <dbReference type="NCBI Taxonomy" id="2609000"/>
    <lineage>
        <taxon>Bacteria</taxon>
        <taxon>Pseudomonadati</taxon>
        <taxon>Pseudomonadota</taxon>
        <taxon>Betaproteobacteria</taxon>
        <taxon>Burkholderiales</taxon>
        <taxon>Oxalobacteraceae</taxon>
        <taxon>Telluria group</taxon>
        <taxon>Massilia</taxon>
    </lineage>
</organism>
<keyword evidence="7 11" id="KW-0274">FAD</keyword>
<dbReference type="SUPFAM" id="SSF143631">
    <property type="entry name" value="ApbE-like"/>
    <property type="match status" value="1"/>
</dbReference>
<dbReference type="PANTHER" id="PTHR30040:SF2">
    <property type="entry name" value="FAD:PROTEIN FMN TRANSFERASE"/>
    <property type="match status" value="1"/>
</dbReference>
<evidence type="ECO:0000256" key="4">
    <source>
        <dbReference type="ARBA" id="ARBA00022630"/>
    </source>
</evidence>
<name>A0ABX0M1A5_9BURK</name>
<keyword evidence="4 11" id="KW-0285">Flavoprotein</keyword>
<dbReference type="Gene3D" id="3.10.520.10">
    <property type="entry name" value="ApbE-like domains"/>
    <property type="match status" value="1"/>
</dbReference>
<dbReference type="EMBL" id="VVIW01000005">
    <property type="protein sequence ID" value="NHZ40925.1"/>
    <property type="molecule type" value="Genomic_DNA"/>
</dbReference>
<evidence type="ECO:0000256" key="5">
    <source>
        <dbReference type="ARBA" id="ARBA00022679"/>
    </source>
</evidence>
<accession>A0ABX0M1A5</accession>
<evidence type="ECO:0000256" key="8">
    <source>
        <dbReference type="ARBA" id="ARBA00022842"/>
    </source>
</evidence>
<keyword evidence="5 11" id="KW-0808">Transferase</keyword>
<protein>
    <recommendedName>
        <fullName evidence="3 11">FAD:protein FMN transferase</fullName>
        <ecNumber evidence="2 11">2.7.1.180</ecNumber>
    </recommendedName>
    <alternativeName>
        <fullName evidence="9 11">Flavin transferase</fullName>
    </alternativeName>
</protein>
<evidence type="ECO:0000256" key="3">
    <source>
        <dbReference type="ARBA" id="ARBA00016337"/>
    </source>
</evidence>
<keyword evidence="8 11" id="KW-0460">Magnesium</keyword>
<dbReference type="Pfam" id="PF02424">
    <property type="entry name" value="ApbE"/>
    <property type="match status" value="1"/>
</dbReference>
<comment type="catalytic activity">
    <reaction evidence="10 11">
        <text>L-threonyl-[protein] + FAD = FMN-L-threonyl-[protein] + AMP + H(+)</text>
        <dbReference type="Rhea" id="RHEA:36847"/>
        <dbReference type="Rhea" id="RHEA-COMP:11060"/>
        <dbReference type="Rhea" id="RHEA-COMP:11061"/>
        <dbReference type="ChEBI" id="CHEBI:15378"/>
        <dbReference type="ChEBI" id="CHEBI:30013"/>
        <dbReference type="ChEBI" id="CHEBI:57692"/>
        <dbReference type="ChEBI" id="CHEBI:74257"/>
        <dbReference type="ChEBI" id="CHEBI:456215"/>
        <dbReference type="EC" id="2.7.1.180"/>
    </reaction>
</comment>
<dbReference type="PIRSF" id="PIRSF006268">
    <property type="entry name" value="ApbE"/>
    <property type="match status" value="1"/>
</dbReference>
<evidence type="ECO:0000256" key="2">
    <source>
        <dbReference type="ARBA" id="ARBA00011955"/>
    </source>
</evidence>